<dbReference type="SUPFAM" id="SSF46894">
    <property type="entry name" value="C-terminal effector domain of the bipartite response regulators"/>
    <property type="match status" value="1"/>
</dbReference>
<gene>
    <name evidence="2" type="ORF">HAV00_06765</name>
</gene>
<evidence type="ECO:0000313" key="3">
    <source>
        <dbReference type="Proteomes" id="UP000500895"/>
    </source>
</evidence>
<dbReference type="SUPFAM" id="SSF48452">
    <property type="entry name" value="TPR-like"/>
    <property type="match status" value="1"/>
</dbReference>
<dbReference type="InterPro" id="IPR036388">
    <property type="entry name" value="WH-like_DNA-bd_sf"/>
</dbReference>
<dbReference type="GO" id="GO:0000160">
    <property type="term" value="P:phosphorelay signal transduction system"/>
    <property type="evidence" value="ECO:0007669"/>
    <property type="project" value="InterPro"/>
</dbReference>
<dbReference type="SMART" id="SM00862">
    <property type="entry name" value="Trans_reg_C"/>
    <property type="match status" value="1"/>
</dbReference>
<dbReference type="Gene3D" id="1.25.40.10">
    <property type="entry name" value="Tetratricopeptide repeat domain"/>
    <property type="match status" value="1"/>
</dbReference>
<protein>
    <submittedName>
        <fullName evidence="2">Winged helix-turn-helix domain-containing protein</fullName>
    </submittedName>
</protein>
<dbReference type="CDD" id="cd00383">
    <property type="entry name" value="trans_reg_C"/>
    <property type="match status" value="1"/>
</dbReference>
<organism evidence="2 3">
    <name type="scientific">Bradyrhizobium symbiodeficiens</name>
    <dbReference type="NCBI Taxonomy" id="1404367"/>
    <lineage>
        <taxon>Bacteria</taxon>
        <taxon>Pseudomonadati</taxon>
        <taxon>Pseudomonadota</taxon>
        <taxon>Alphaproteobacteria</taxon>
        <taxon>Hyphomicrobiales</taxon>
        <taxon>Nitrobacteraceae</taxon>
        <taxon>Bradyrhizobium</taxon>
    </lineage>
</organism>
<dbReference type="PROSITE" id="PS51755">
    <property type="entry name" value="OMPR_PHOB"/>
    <property type="match status" value="1"/>
</dbReference>
<dbReference type="SMART" id="SM00028">
    <property type="entry name" value="TPR"/>
    <property type="match status" value="3"/>
</dbReference>
<dbReference type="InterPro" id="IPR011990">
    <property type="entry name" value="TPR-like_helical_dom_sf"/>
</dbReference>
<proteinExistence type="predicted"/>
<dbReference type="PROSITE" id="PS50005">
    <property type="entry name" value="TPR"/>
    <property type="match status" value="1"/>
</dbReference>
<evidence type="ECO:0000256" key="1">
    <source>
        <dbReference type="ARBA" id="ARBA00023125"/>
    </source>
</evidence>
<dbReference type="SUPFAM" id="SSF52964">
    <property type="entry name" value="TolB, N-terminal domain"/>
    <property type="match status" value="1"/>
</dbReference>
<evidence type="ECO:0000313" key="2">
    <source>
        <dbReference type="EMBL" id="QIP05963.1"/>
    </source>
</evidence>
<dbReference type="RefSeq" id="WP_166467155.1">
    <property type="nucleotide sequence ID" value="NZ_CP050065.2"/>
</dbReference>
<dbReference type="InterPro" id="IPR019734">
    <property type="entry name" value="TPR_rpt"/>
</dbReference>
<dbReference type="Proteomes" id="UP000500895">
    <property type="component" value="Chromosome"/>
</dbReference>
<sequence length="520" mass="58157">MTFRFEDFLLDPERRELRRADALIALEPQVFDLLLFLVRNRERVVTRDNLLDAIWNGRVVSESTLTSRINAARRAVGDSGDEQRLIRTIARKGVRFVADVTELSSAATPAAPDKQAAPPPAGLPLPDRPAIAVLPFTNMSGEAEQDYFSDGISEDIITTLSKLRWFFVIARNSSFIYKGRTVHLRQVAEELGVRYVVEGSVRKDGHRVRITAQLNDVATGSHLWAERYDRELADVFAVQDEITEAIVAAIEPQLYAAENFRAQRKPPDSMDAWDLVMRALSHYWRVTRQDHIVAQALLEKAISLDSNYGKALGLLGTSYMFTAHMGWMDMAAALSLAEGAARAAIRADDEDAWAHNAMGHVHLFARRFEHSLAEFEAALRLNPSFALAQGYHGLALSYCGRWQDADEAARRAIRLSPRDPYAPVYLGIAAYARFLGSDYVEAIRLAQEALRQRSDFVGAHRVLTAAAGMAGQTEMADAALKELRRAQPNISLAWIVEFMPIMLAPDRDRYLEGFRRAGMT</sequence>
<dbReference type="InterPro" id="IPR016032">
    <property type="entry name" value="Sig_transdc_resp-reg_C-effctor"/>
</dbReference>
<dbReference type="EMBL" id="CP050066">
    <property type="protein sequence ID" value="QIP05963.1"/>
    <property type="molecule type" value="Genomic_DNA"/>
</dbReference>
<dbReference type="GO" id="GO:0003677">
    <property type="term" value="F:DNA binding"/>
    <property type="evidence" value="ECO:0007669"/>
    <property type="project" value="UniProtKB-UniRule"/>
</dbReference>
<name>A0A6G8ZDP0_9BRAD</name>
<dbReference type="Gene3D" id="1.10.10.10">
    <property type="entry name" value="Winged helix-like DNA-binding domain superfamily/Winged helix DNA-binding domain"/>
    <property type="match status" value="1"/>
</dbReference>
<dbReference type="InterPro" id="IPR001867">
    <property type="entry name" value="OmpR/PhoB-type_DNA-bd"/>
</dbReference>
<keyword evidence="1" id="KW-0238">DNA-binding</keyword>
<dbReference type="Gene3D" id="3.40.50.10070">
    <property type="entry name" value="TolB, N-terminal domain"/>
    <property type="match status" value="1"/>
</dbReference>
<dbReference type="AlphaFoldDB" id="A0A6G8ZDP0"/>
<dbReference type="Pfam" id="PF00486">
    <property type="entry name" value="Trans_reg_C"/>
    <property type="match status" value="1"/>
</dbReference>
<accession>A0A6G8ZDP0</accession>
<dbReference type="GO" id="GO:0006355">
    <property type="term" value="P:regulation of DNA-templated transcription"/>
    <property type="evidence" value="ECO:0007669"/>
    <property type="project" value="InterPro"/>
</dbReference>
<reference evidence="2 3" key="1">
    <citation type="journal article" date="2020" name="Int. J. Syst. Evol. Microbiol.">
        <title>Description and complete genome sequences of Bradyrhizobium symbiodeficiens sp. nov., a non-symbiotic bacterium associated with legumes native to Canada.</title>
        <authorList>
            <person name="Bromfield E.S.P."/>
            <person name="Cloutier S."/>
            <person name="Nguyen H.D.T."/>
        </authorList>
    </citation>
    <scope>NUCLEOTIDE SEQUENCE [LARGE SCALE GENOMIC DNA]</scope>
    <source>
        <strain evidence="2 3">101S1MB</strain>
    </source>
</reference>